<accession>A0ABX4F4G8</accession>
<keyword evidence="3" id="KW-1185">Reference proteome</keyword>
<name>A0ABX4F4G8_9BORD</name>
<evidence type="ECO:0000256" key="1">
    <source>
        <dbReference type="SAM" id="SignalP"/>
    </source>
</evidence>
<feature type="signal peptide" evidence="1">
    <location>
        <begin position="1"/>
        <end position="16"/>
    </location>
</feature>
<comment type="caution">
    <text evidence="2">The sequence shown here is derived from an EMBL/GenBank/DDBJ whole genome shotgun (WGS) entry which is preliminary data.</text>
</comment>
<evidence type="ECO:0000313" key="2">
    <source>
        <dbReference type="EMBL" id="OZI68643.1"/>
    </source>
</evidence>
<keyword evidence="1" id="KW-0732">Signal</keyword>
<dbReference type="Proteomes" id="UP000216354">
    <property type="component" value="Unassembled WGS sequence"/>
</dbReference>
<protein>
    <submittedName>
        <fullName evidence="2">Uncharacterized protein</fullName>
    </submittedName>
</protein>
<organism evidence="2 3">
    <name type="scientific">Bordetella genomosp. 1</name>
    <dbReference type="NCBI Taxonomy" id="1395607"/>
    <lineage>
        <taxon>Bacteria</taxon>
        <taxon>Pseudomonadati</taxon>
        <taxon>Pseudomonadota</taxon>
        <taxon>Betaproteobacteria</taxon>
        <taxon>Burkholderiales</taxon>
        <taxon>Alcaligenaceae</taxon>
        <taxon>Bordetella</taxon>
    </lineage>
</organism>
<sequence>MLATLLTAAAAPAAQAANPCPQAFDILRALYPGAEAPAPDGRVRLGDGHTVAPISASASDSTPAVVCKVWPADESLLLAAVPLLEDVPESNDSRAGDLGVYVLDSATLKVRHSLRMTGLLSQDAIRLNALTLDTARYTVAGKRAFGVRIARSNTSQPNPMQQTSLRLFLPEGDTLRLVLDGVAVASFSGEWDTQCEGEFIRQRMTLAMAGRNMEGTDTVEETRAEMQDGKCVESVVKRERNRYTFPLEDGQFLIPITAVAQDSPLDGG</sequence>
<gene>
    <name evidence="2" type="ORF">CAL27_04040</name>
</gene>
<proteinExistence type="predicted"/>
<dbReference type="EMBL" id="NEVR01000001">
    <property type="protein sequence ID" value="OZI68643.1"/>
    <property type="molecule type" value="Genomic_DNA"/>
</dbReference>
<reference evidence="2 3" key="1">
    <citation type="submission" date="2017-05" db="EMBL/GenBank/DDBJ databases">
        <title>Complete and WGS of Bordetella genogroups.</title>
        <authorList>
            <person name="Spilker T."/>
            <person name="Lipuma J."/>
        </authorList>
    </citation>
    <scope>NUCLEOTIDE SEQUENCE [LARGE SCALE GENOMIC DNA]</scope>
    <source>
        <strain evidence="2 3">AU9795</strain>
    </source>
</reference>
<evidence type="ECO:0000313" key="3">
    <source>
        <dbReference type="Proteomes" id="UP000216354"/>
    </source>
</evidence>
<feature type="chain" id="PRO_5046915911" evidence="1">
    <location>
        <begin position="17"/>
        <end position="268"/>
    </location>
</feature>